<dbReference type="AlphaFoldDB" id="A0A920CS99"/>
<accession>A0A920CS99</accession>
<gene>
    <name evidence="1" type="ORF">J34TS1_19070</name>
</gene>
<dbReference type="Proteomes" id="UP000682811">
    <property type="component" value="Unassembled WGS sequence"/>
</dbReference>
<protein>
    <submittedName>
        <fullName evidence="1">Uncharacterized protein</fullName>
    </submittedName>
</protein>
<evidence type="ECO:0000313" key="1">
    <source>
        <dbReference type="EMBL" id="GIO47142.1"/>
    </source>
</evidence>
<organism evidence="1 2">
    <name type="scientific">Paenibacillus azoreducens</name>
    <dbReference type="NCBI Taxonomy" id="116718"/>
    <lineage>
        <taxon>Bacteria</taxon>
        <taxon>Bacillati</taxon>
        <taxon>Bacillota</taxon>
        <taxon>Bacilli</taxon>
        <taxon>Bacillales</taxon>
        <taxon>Paenibacillaceae</taxon>
        <taxon>Paenibacillus</taxon>
    </lineage>
</organism>
<dbReference type="EMBL" id="BORT01000006">
    <property type="protein sequence ID" value="GIO47142.1"/>
    <property type="molecule type" value="Genomic_DNA"/>
</dbReference>
<proteinExistence type="predicted"/>
<keyword evidence="2" id="KW-1185">Reference proteome</keyword>
<evidence type="ECO:0000313" key="2">
    <source>
        <dbReference type="Proteomes" id="UP000682811"/>
    </source>
</evidence>
<sequence length="41" mass="4828">MNVAIRVKQKNYNSAVFSGEIVQVMEKFTKVQEFRVLNSFF</sequence>
<comment type="caution">
    <text evidence="1">The sequence shown here is derived from an EMBL/GenBank/DDBJ whole genome shotgun (WGS) entry which is preliminary data.</text>
</comment>
<name>A0A920CS99_9BACL</name>
<reference evidence="1 2" key="1">
    <citation type="submission" date="2021-03" db="EMBL/GenBank/DDBJ databases">
        <title>Antimicrobial resistance genes in bacteria isolated from Japanese honey, and their potential for conferring macrolide and lincosamide resistance in the American foulbrood pathogen Paenibacillus larvae.</title>
        <authorList>
            <person name="Okamoto M."/>
            <person name="Kumagai M."/>
            <person name="Kanamori H."/>
            <person name="Takamatsu D."/>
        </authorList>
    </citation>
    <scope>NUCLEOTIDE SEQUENCE [LARGE SCALE GENOMIC DNA]</scope>
    <source>
        <strain evidence="1 2">J34TS1</strain>
    </source>
</reference>